<gene>
    <name evidence="1" type="ORF">S01H4_29962</name>
</gene>
<accession>X1BJX4</accession>
<dbReference type="EMBL" id="BART01015434">
    <property type="protein sequence ID" value="GAG84388.1"/>
    <property type="molecule type" value="Genomic_DNA"/>
</dbReference>
<evidence type="ECO:0000313" key="1">
    <source>
        <dbReference type="EMBL" id="GAG84388.1"/>
    </source>
</evidence>
<dbReference type="AlphaFoldDB" id="X1BJX4"/>
<sequence length="36" mass="3898">MGLFILVKTKKGKILGAVPARKGRSAKKLMTALRSK</sequence>
<organism evidence="1">
    <name type="scientific">marine sediment metagenome</name>
    <dbReference type="NCBI Taxonomy" id="412755"/>
    <lineage>
        <taxon>unclassified sequences</taxon>
        <taxon>metagenomes</taxon>
        <taxon>ecological metagenomes</taxon>
    </lineage>
</organism>
<comment type="caution">
    <text evidence="1">The sequence shown here is derived from an EMBL/GenBank/DDBJ whole genome shotgun (WGS) entry which is preliminary data.</text>
</comment>
<reference evidence="1" key="1">
    <citation type="journal article" date="2014" name="Front. Microbiol.">
        <title>High frequency of phylogenetically diverse reductive dehalogenase-homologous genes in deep subseafloor sedimentary metagenomes.</title>
        <authorList>
            <person name="Kawai M."/>
            <person name="Futagami T."/>
            <person name="Toyoda A."/>
            <person name="Takaki Y."/>
            <person name="Nishi S."/>
            <person name="Hori S."/>
            <person name="Arai W."/>
            <person name="Tsubouchi T."/>
            <person name="Morono Y."/>
            <person name="Uchiyama I."/>
            <person name="Ito T."/>
            <person name="Fujiyama A."/>
            <person name="Inagaki F."/>
            <person name="Takami H."/>
        </authorList>
    </citation>
    <scope>NUCLEOTIDE SEQUENCE</scope>
    <source>
        <strain evidence="1">Expedition CK06-06</strain>
    </source>
</reference>
<protein>
    <submittedName>
        <fullName evidence="1">Uncharacterized protein</fullName>
    </submittedName>
</protein>
<name>X1BJX4_9ZZZZ</name>
<proteinExistence type="predicted"/>
<feature type="non-terminal residue" evidence="1">
    <location>
        <position position="36"/>
    </location>
</feature>